<dbReference type="InterPro" id="IPR051156">
    <property type="entry name" value="Mito/Outer_Membr_Metalloprot"/>
</dbReference>
<organism evidence="9 10">
    <name type="scientific">Psittacicella hinzii</name>
    <dbReference type="NCBI Taxonomy" id="2028575"/>
    <lineage>
        <taxon>Bacteria</taxon>
        <taxon>Pseudomonadati</taxon>
        <taxon>Pseudomonadota</taxon>
        <taxon>Gammaproteobacteria</taxon>
        <taxon>Pasteurellales</taxon>
        <taxon>Psittacicellaceae</taxon>
        <taxon>Psittacicella</taxon>
    </lineage>
</organism>
<keyword evidence="3 6" id="KW-0378">Hydrolase</keyword>
<sequence>MQNLVRKTIIFAIFLGLVLVITTLYYLRDPIYNKARYDYLSTLSYNQVMANYENKRAVENSTTRAMMIQNLFERMVVVYNHLYPEVQYNWELNLIKSDNINAYAMPSGGIVIFTGIIDELELTYAEVAAIIGHEMGHVILEHARNRQAQENLTEAAENIGSFVFQLLTGSNNARTDGVGDFVSRVLVGLTYSRTQELQADVLGMYLIANAGIDPSAAVSVFQKLGTLESSDSDFRSDHPYSEKRVSLLQKHLPQAKEIYELMTIYQKHGVKENFPYVKPNLQNRY</sequence>
<comment type="cofactor">
    <cofactor evidence="6">
        <name>Zn(2+)</name>
        <dbReference type="ChEBI" id="CHEBI:29105"/>
    </cofactor>
    <text evidence="6">Binds 1 zinc ion per subunit.</text>
</comment>
<comment type="caution">
    <text evidence="9">The sequence shown here is derived from an EMBL/GenBank/DDBJ whole genome shotgun (WGS) entry which is preliminary data.</text>
</comment>
<gene>
    <name evidence="9" type="ORF">CKF58_07550</name>
</gene>
<evidence type="ECO:0000256" key="4">
    <source>
        <dbReference type="ARBA" id="ARBA00022833"/>
    </source>
</evidence>
<dbReference type="GO" id="GO:0046872">
    <property type="term" value="F:metal ion binding"/>
    <property type="evidence" value="ECO:0007669"/>
    <property type="project" value="UniProtKB-KW"/>
</dbReference>
<dbReference type="PANTHER" id="PTHR22726:SF1">
    <property type="entry name" value="METALLOENDOPEPTIDASE OMA1, MITOCHONDRIAL"/>
    <property type="match status" value="1"/>
</dbReference>
<dbReference type="CDD" id="cd07331">
    <property type="entry name" value="M48C_Oma1_like"/>
    <property type="match status" value="1"/>
</dbReference>
<evidence type="ECO:0000256" key="7">
    <source>
        <dbReference type="SAM" id="Phobius"/>
    </source>
</evidence>
<feature type="domain" description="Peptidase M48" evidence="8">
    <location>
        <begin position="67"/>
        <end position="250"/>
    </location>
</feature>
<dbReference type="Gene3D" id="3.30.2010.10">
    <property type="entry name" value="Metalloproteases ('zincins'), catalytic domain"/>
    <property type="match status" value="1"/>
</dbReference>
<evidence type="ECO:0000313" key="10">
    <source>
        <dbReference type="Proteomes" id="UP000265916"/>
    </source>
</evidence>
<keyword evidence="7" id="KW-1133">Transmembrane helix</keyword>
<keyword evidence="10" id="KW-1185">Reference proteome</keyword>
<evidence type="ECO:0000259" key="8">
    <source>
        <dbReference type="Pfam" id="PF01435"/>
    </source>
</evidence>
<feature type="transmembrane region" description="Helical" evidence="7">
    <location>
        <begin position="9"/>
        <end position="27"/>
    </location>
</feature>
<keyword evidence="4 6" id="KW-0862">Zinc</keyword>
<dbReference type="RefSeq" id="WP_119532569.1">
    <property type="nucleotide sequence ID" value="NZ_JBHSSP010000006.1"/>
</dbReference>
<evidence type="ECO:0000313" key="9">
    <source>
        <dbReference type="EMBL" id="RIY34855.1"/>
    </source>
</evidence>
<keyword evidence="7" id="KW-0472">Membrane</keyword>
<evidence type="ECO:0000256" key="3">
    <source>
        <dbReference type="ARBA" id="ARBA00022801"/>
    </source>
</evidence>
<dbReference type="GO" id="GO:0016020">
    <property type="term" value="C:membrane"/>
    <property type="evidence" value="ECO:0007669"/>
    <property type="project" value="TreeGrafter"/>
</dbReference>
<dbReference type="Pfam" id="PF01435">
    <property type="entry name" value="Peptidase_M48"/>
    <property type="match status" value="1"/>
</dbReference>
<proteinExistence type="inferred from homology"/>
<evidence type="ECO:0000256" key="6">
    <source>
        <dbReference type="RuleBase" id="RU003983"/>
    </source>
</evidence>
<keyword evidence="1 6" id="KW-0645">Protease</keyword>
<accession>A0A3A1YB11</accession>
<dbReference type="Proteomes" id="UP000265916">
    <property type="component" value="Unassembled WGS sequence"/>
</dbReference>
<dbReference type="GO" id="GO:0004222">
    <property type="term" value="F:metalloendopeptidase activity"/>
    <property type="evidence" value="ECO:0007669"/>
    <property type="project" value="InterPro"/>
</dbReference>
<dbReference type="EMBL" id="NRJG01000167">
    <property type="protein sequence ID" value="RIY34855.1"/>
    <property type="molecule type" value="Genomic_DNA"/>
</dbReference>
<keyword evidence="7" id="KW-0812">Transmembrane</keyword>
<reference evidence="9 10" key="1">
    <citation type="submission" date="2017-08" db="EMBL/GenBank/DDBJ databases">
        <title>Reclassification of Bisgaard taxon 37 and 44.</title>
        <authorList>
            <person name="Christensen H."/>
        </authorList>
    </citation>
    <scope>NUCLEOTIDE SEQUENCE [LARGE SCALE GENOMIC DNA]</scope>
    <source>
        <strain evidence="9 10">111</strain>
    </source>
</reference>
<evidence type="ECO:0000256" key="2">
    <source>
        <dbReference type="ARBA" id="ARBA00022723"/>
    </source>
</evidence>
<dbReference type="GO" id="GO:0051603">
    <property type="term" value="P:proteolysis involved in protein catabolic process"/>
    <property type="evidence" value="ECO:0007669"/>
    <property type="project" value="TreeGrafter"/>
</dbReference>
<keyword evidence="5 6" id="KW-0482">Metalloprotease</keyword>
<dbReference type="AlphaFoldDB" id="A0A3A1YB11"/>
<evidence type="ECO:0000256" key="5">
    <source>
        <dbReference type="ARBA" id="ARBA00023049"/>
    </source>
</evidence>
<keyword evidence="2" id="KW-0479">Metal-binding</keyword>
<dbReference type="OrthoDB" id="9810445at2"/>
<evidence type="ECO:0000256" key="1">
    <source>
        <dbReference type="ARBA" id="ARBA00022670"/>
    </source>
</evidence>
<protein>
    <recommendedName>
        <fullName evidence="8">Peptidase M48 domain-containing protein</fullName>
    </recommendedName>
</protein>
<dbReference type="InterPro" id="IPR001915">
    <property type="entry name" value="Peptidase_M48"/>
</dbReference>
<name>A0A3A1YB11_9GAMM</name>
<comment type="similarity">
    <text evidence="6">Belongs to the peptidase M48 family.</text>
</comment>
<dbReference type="PANTHER" id="PTHR22726">
    <property type="entry name" value="METALLOENDOPEPTIDASE OMA1"/>
    <property type="match status" value="1"/>
</dbReference>